<name>A0A8S2RWH6_9BILA</name>
<evidence type="ECO:0000313" key="1">
    <source>
        <dbReference type="EMBL" id="CAF4192958.1"/>
    </source>
</evidence>
<evidence type="ECO:0000313" key="2">
    <source>
        <dbReference type="Proteomes" id="UP000676336"/>
    </source>
</evidence>
<reference evidence="1" key="1">
    <citation type="submission" date="2021-02" db="EMBL/GenBank/DDBJ databases">
        <authorList>
            <person name="Nowell W R."/>
        </authorList>
    </citation>
    <scope>NUCLEOTIDE SEQUENCE</scope>
</reference>
<feature type="non-terminal residue" evidence="1">
    <location>
        <position position="90"/>
    </location>
</feature>
<dbReference type="AlphaFoldDB" id="A0A8S2RWH6"/>
<organism evidence="1 2">
    <name type="scientific">Rotaria magnacalcarata</name>
    <dbReference type="NCBI Taxonomy" id="392030"/>
    <lineage>
        <taxon>Eukaryota</taxon>
        <taxon>Metazoa</taxon>
        <taxon>Spiralia</taxon>
        <taxon>Gnathifera</taxon>
        <taxon>Rotifera</taxon>
        <taxon>Eurotatoria</taxon>
        <taxon>Bdelloidea</taxon>
        <taxon>Philodinida</taxon>
        <taxon>Philodinidae</taxon>
        <taxon>Rotaria</taxon>
    </lineage>
</organism>
<protein>
    <submittedName>
        <fullName evidence="1">Uncharacterized protein</fullName>
    </submittedName>
</protein>
<proteinExistence type="predicted"/>
<gene>
    <name evidence="1" type="ORF">SMN809_LOCUS21545</name>
</gene>
<dbReference type="Proteomes" id="UP000676336">
    <property type="component" value="Unassembled WGS sequence"/>
</dbReference>
<comment type="caution">
    <text evidence="1">The sequence shown here is derived from an EMBL/GenBank/DDBJ whole genome shotgun (WGS) entry which is preliminary data.</text>
</comment>
<dbReference type="EMBL" id="CAJOBI010017096">
    <property type="protein sequence ID" value="CAF4192958.1"/>
    <property type="molecule type" value="Genomic_DNA"/>
</dbReference>
<sequence length="90" mass="10396">MKTACLPPNPRTARPIQNTKFDITKILGVRKFPHQLTKISKEIQIAPLVSQSNEIQLPARKFQDTFLTKIFFDQLICAIEDLSRNEYSSY</sequence>
<accession>A0A8S2RWH6</accession>